<dbReference type="EMBL" id="JSYK01000002">
    <property type="protein sequence ID" value="KIA84732.1"/>
    <property type="molecule type" value="Genomic_DNA"/>
</dbReference>
<evidence type="ECO:0000313" key="3">
    <source>
        <dbReference type="Proteomes" id="UP000031275"/>
    </source>
</evidence>
<evidence type="ECO:0000259" key="1">
    <source>
        <dbReference type="Pfam" id="PF03724"/>
    </source>
</evidence>
<dbReference type="PANTHER" id="PTHR35535">
    <property type="entry name" value="HEAT SHOCK PROTEIN HSLJ"/>
    <property type="match status" value="1"/>
</dbReference>
<dbReference type="PANTHER" id="PTHR35535:SF2">
    <property type="entry name" value="DUF306 DOMAIN-CONTAINING PROTEIN"/>
    <property type="match status" value="1"/>
</dbReference>
<evidence type="ECO:0000313" key="2">
    <source>
        <dbReference type="EMBL" id="KIA84732.1"/>
    </source>
</evidence>
<dbReference type="Pfam" id="PF03724">
    <property type="entry name" value="META"/>
    <property type="match status" value="1"/>
</dbReference>
<name>A0ABR4ZUX3_9FLAO</name>
<sequence length="110" mass="12201">MLVEFQDFNKDVMVTNKAHLNLAIKNEMPGKFSANMGCNSMFGTATFGTSGSVKFSAVGSTMMYCEQNMDLEKAFIENLPKMTRYKVEGQFLTLSAPSGEQMKFAAADWD</sequence>
<comment type="caution">
    <text evidence="2">The sequence shown here is derived from an EMBL/GenBank/DDBJ whole genome shotgun (WGS) entry which is preliminary data.</text>
</comment>
<protein>
    <recommendedName>
        <fullName evidence="1">DUF306 domain-containing protein</fullName>
    </recommendedName>
</protein>
<dbReference type="InterPro" id="IPR038670">
    <property type="entry name" value="HslJ-like_sf"/>
</dbReference>
<keyword evidence="3" id="KW-1185">Reference proteome</keyword>
<dbReference type="InterPro" id="IPR053147">
    <property type="entry name" value="Hsp_HslJ-like"/>
</dbReference>
<dbReference type="Gene3D" id="2.40.128.270">
    <property type="match status" value="1"/>
</dbReference>
<feature type="domain" description="DUF306" evidence="1">
    <location>
        <begin position="12"/>
        <end position="104"/>
    </location>
</feature>
<organism evidence="2 3">
    <name type="scientific">Kaistella solincola</name>
    <dbReference type="NCBI Taxonomy" id="510955"/>
    <lineage>
        <taxon>Bacteria</taxon>
        <taxon>Pseudomonadati</taxon>
        <taxon>Bacteroidota</taxon>
        <taxon>Flavobacteriia</taxon>
        <taxon>Flavobacteriales</taxon>
        <taxon>Weeksellaceae</taxon>
        <taxon>Chryseobacterium group</taxon>
        <taxon>Kaistella</taxon>
    </lineage>
</organism>
<gene>
    <name evidence="2" type="ORF">OA84_03350</name>
</gene>
<dbReference type="Proteomes" id="UP000031275">
    <property type="component" value="Unassembled WGS sequence"/>
</dbReference>
<accession>A0ABR4ZUX3</accession>
<dbReference type="InterPro" id="IPR005184">
    <property type="entry name" value="DUF306_Meta_HslJ"/>
</dbReference>
<reference evidence="2 3" key="1">
    <citation type="submission" date="2014-10" db="EMBL/GenBank/DDBJ databases">
        <title>Kaistella solincola genome.</title>
        <authorList>
            <person name="Newman J.D."/>
        </authorList>
    </citation>
    <scope>NUCLEOTIDE SEQUENCE [LARGE SCALE GENOMIC DNA]</scope>
    <source>
        <strain evidence="2 3">DSM 22468</strain>
    </source>
</reference>
<proteinExistence type="predicted"/>